<evidence type="ECO:0000256" key="1">
    <source>
        <dbReference type="ARBA" id="ARBA00022741"/>
    </source>
</evidence>
<dbReference type="RefSeq" id="WP_341534126.1">
    <property type="nucleotide sequence ID" value="NZ_JACHNZ010000006.1"/>
</dbReference>
<keyword evidence="6" id="KW-1185">Reference proteome</keyword>
<evidence type="ECO:0000256" key="3">
    <source>
        <dbReference type="ARBA" id="ARBA00061607"/>
    </source>
</evidence>
<accession>A0A7W7AZC0</accession>
<name>A0A7W7AZC0_9SPHN</name>
<sequence length="330" mass="35221">MNTEPKPPLDIKQAEARFDALAASFADARTEIARTIIGQDRVVELALVALLAGGHALVVGLPGLAKTRLVKTLGTVLGLDTRRVQFTPDLVPSDILGAEVLEQSQGSDRAFRFIEGPVFTQLLMADEINRASPRTQSALLEAMQERQVSVAGTARPLPRPFHVLATQNPIEQEGTYPLPEAQLDRFLLQIDIDFPSLTDERAILVATTGAQDPAPEPVLGAADLIEAQTLLTHMPVPEGVVDAILRAVRSLRPGAENPGLLWGPGPRGGQALITAARARAFLQGRSVPLLEDVAALLQPALGHRVQLGFGARSEGRSTADLIRAVESGLE</sequence>
<gene>
    <name evidence="5" type="ORF">GGQ98_000763</name>
</gene>
<dbReference type="Gene3D" id="1.10.8.80">
    <property type="entry name" value="Magnesium chelatase subunit I, C-Terminal domain"/>
    <property type="match status" value="1"/>
</dbReference>
<dbReference type="PIRSF" id="PIRSF002849">
    <property type="entry name" value="AAA_ATPase_chaperone_MoxR_prd"/>
    <property type="match status" value="1"/>
</dbReference>
<dbReference type="SMART" id="SM00382">
    <property type="entry name" value="AAA"/>
    <property type="match status" value="1"/>
</dbReference>
<dbReference type="AlphaFoldDB" id="A0A7W7AZC0"/>
<dbReference type="PANTHER" id="PTHR42759:SF1">
    <property type="entry name" value="MAGNESIUM-CHELATASE SUBUNIT CHLD"/>
    <property type="match status" value="1"/>
</dbReference>
<dbReference type="Pfam" id="PF17863">
    <property type="entry name" value="AAA_lid_2"/>
    <property type="match status" value="1"/>
</dbReference>
<proteinExistence type="inferred from homology"/>
<dbReference type="Gene3D" id="3.40.50.300">
    <property type="entry name" value="P-loop containing nucleotide triphosphate hydrolases"/>
    <property type="match status" value="1"/>
</dbReference>
<dbReference type="InterPro" id="IPR041628">
    <property type="entry name" value="ChlI/MoxR_AAA_lid"/>
</dbReference>
<dbReference type="InterPro" id="IPR003593">
    <property type="entry name" value="AAA+_ATPase"/>
</dbReference>
<dbReference type="Proteomes" id="UP000566324">
    <property type="component" value="Unassembled WGS sequence"/>
</dbReference>
<dbReference type="GO" id="GO:0016887">
    <property type="term" value="F:ATP hydrolysis activity"/>
    <property type="evidence" value="ECO:0007669"/>
    <property type="project" value="InterPro"/>
</dbReference>
<evidence type="ECO:0000256" key="2">
    <source>
        <dbReference type="ARBA" id="ARBA00022840"/>
    </source>
</evidence>
<dbReference type="InterPro" id="IPR050764">
    <property type="entry name" value="CbbQ/NirQ/NorQ/GpvN"/>
</dbReference>
<dbReference type="PANTHER" id="PTHR42759">
    <property type="entry name" value="MOXR FAMILY PROTEIN"/>
    <property type="match status" value="1"/>
</dbReference>
<dbReference type="Pfam" id="PF07726">
    <property type="entry name" value="AAA_3"/>
    <property type="match status" value="1"/>
</dbReference>
<dbReference type="EC" id="3.6.3.-" evidence="5"/>
<comment type="caution">
    <text evidence="5">The sequence shown here is derived from an EMBL/GenBank/DDBJ whole genome shotgun (WGS) entry which is preliminary data.</text>
</comment>
<comment type="similarity">
    <text evidence="3">Belongs to the MoxR family.</text>
</comment>
<keyword evidence="1" id="KW-0547">Nucleotide-binding</keyword>
<evidence type="ECO:0000313" key="5">
    <source>
        <dbReference type="EMBL" id="MBB4631156.1"/>
    </source>
</evidence>
<dbReference type="GO" id="GO:0005524">
    <property type="term" value="F:ATP binding"/>
    <property type="evidence" value="ECO:0007669"/>
    <property type="project" value="UniProtKB-KW"/>
</dbReference>
<evidence type="ECO:0000313" key="6">
    <source>
        <dbReference type="Proteomes" id="UP000566324"/>
    </source>
</evidence>
<dbReference type="SUPFAM" id="SSF52540">
    <property type="entry name" value="P-loop containing nucleoside triphosphate hydrolases"/>
    <property type="match status" value="1"/>
</dbReference>
<protein>
    <submittedName>
        <fullName evidence="5">MoxR-like ATPase</fullName>
        <ecNumber evidence="5">3.6.3.-</ecNumber>
    </submittedName>
</protein>
<organism evidence="5 6">
    <name type="scientific">Sphingosinicella soli</name>
    <dbReference type="NCBI Taxonomy" id="333708"/>
    <lineage>
        <taxon>Bacteria</taxon>
        <taxon>Pseudomonadati</taxon>
        <taxon>Pseudomonadota</taxon>
        <taxon>Alphaproteobacteria</taxon>
        <taxon>Sphingomonadales</taxon>
        <taxon>Sphingosinicellaceae</taxon>
        <taxon>Sphingosinicella</taxon>
    </lineage>
</organism>
<evidence type="ECO:0000259" key="4">
    <source>
        <dbReference type="SMART" id="SM00382"/>
    </source>
</evidence>
<dbReference type="InterPro" id="IPR027417">
    <property type="entry name" value="P-loop_NTPase"/>
</dbReference>
<feature type="domain" description="AAA+ ATPase" evidence="4">
    <location>
        <begin position="52"/>
        <end position="196"/>
    </location>
</feature>
<keyword evidence="5" id="KW-0378">Hydrolase</keyword>
<dbReference type="FunFam" id="3.40.50.300:FF:000640">
    <property type="entry name" value="MoxR family ATPase"/>
    <property type="match status" value="1"/>
</dbReference>
<dbReference type="InterPro" id="IPR011703">
    <property type="entry name" value="ATPase_AAA-3"/>
</dbReference>
<dbReference type="EMBL" id="JACHNZ010000006">
    <property type="protein sequence ID" value="MBB4631156.1"/>
    <property type="molecule type" value="Genomic_DNA"/>
</dbReference>
<reference evidence="5 6" key="1">
    <citation type="submission" date="2020-08" db="EMBL/GenBank/DDBJ databases">
        <title>Genomic Encyclopedia of Type Strains, Phase IV (KMG-IV): sequencing the most valuable type-strain genomes for metagenomic binning, comparative biology and taxonomic classification.</title>
        <authorList>
            <person name="Goeker M."/>
        </authorList>
    </citation>
    <scope>NUCLEOTIDE SEQUENCE [LARGE SCALE GENOMIC DNA]</scope>
    <source>
        <strain evidence="5 6">DSM 17328</strain>
    </source>
</reference>
<keyword evidence="2" id="KW-0067">ATP-binding</keyword>